<reference evidence="2 3" key="1">
    <citation type="journal article" date="2019" name="Nat. Plants">
        <title>Genome sequencing of Musa balbisiana reveals subgenome evolution and function divergence in polyploid bananas.</title>
        <authorList>
            <person name="Yao X."/>
        </authorList>
    </citation>
    <scope>NUCLEOTIDE SEQUENCE [LARGE SCALE GENOMIC DNA]</scope>
    <source>
        <strain evidence="3">cv. DH-PKW</strain>
        <tissue evidence="2">Leaves</tissue>
    </source>
</reference>
<accession>A0A4S8IGR0</accession>
<keyword evidence="1" id="KW-0812">Transmembrane</keyword>
<comment type="caution">
    <text evidence="2">The sequence shown here is derived from an EMBL/GenBank/DDBJ whole genome shotgun (WGS) entry which is preliminary data.</text>
</comment>
<dbReference type="AlphaFoldDB" id="A0A4S8IGR0"/>
<feature type="transmembrane region" description="Helical" evidence="1">
    <location>
        <begin position="6"/>
        <end position="27"/>
    </location>
</feature>
<keyword evidence="1" id="KW-1133">Transmembrane helix</keyword>
<organism evidence="2 3">
    <name type="scientific">Musa balbisiana</name>
    <name type="common">Banana</name>
    <dbReference type="NCBI Taxonomy" id="52838"/>
    <lineage>
        <taxon>Eukaryota</taxon>
        <taxon>Viridiplantae</taxon>
        <taxon>Streptophyta</taxon>
        <taxon>Embryophyta</taxon>
        <taxon>Tracheophyta</taxon>
        <taxon>Spermatophyta</taxon>
        <taxon>Magnoliopsida</taxon>
        <taxon>Liliopsida</taxon>
        <taxon>Zingiberales</taxon>
        <taxon>Musaceae</taxon>
        <taxon>Musa</taxon>
    </lineage>
</organism>
<evidence type="ECO:0000256" key="1">
    <source>
        <dbReference type="SAM" id="Phobius"/>
    </source>
</evidence>
<name>A0A4S8IGR0_MUSBA</name>
<keyword evidence="1" id="KW-0472">Membrane</keyword>
<dbReference type="EMBL" id="PYDT01000010">
    <property type="protein sequence ID" value="THU47478.1"/>
    <property type="molecule type" value="Genomic_DNA"/>
</dbReference>
<proteinExistence type="predicted"/>
<evidence type="ECO:0000313" key="3">
    <source>
        <dbReference type="Proteomes" id="UP000317650"/>
    </source>
</evidence>
<dbReference type="Proteomes" id="UP000317650">
    <property type="component" value="Chromosome 9"/>
</dbReference>
<gene>
    <name evidence="2" type="ORF">C4D60_Mb09t15950</name>
</gene>
<sequence length="80" mass="9515">MSRYETAVYLLFGIFLFYKFVTAYRFINFFVNNSMAYGTSCLQVDAVIIFEMKSSTNWTTDIEMYMVRLYHRKCGRTSPD</sequence>
<evidence type="ECO:0000313" key="2">
    <source>
        <dbReference type="EMBL" id="THU47478.1"/>
    </source>
</evidence>
<protein>
    <submittedName>
        <fullName evidence="2">Uncharacterized protein</fullName>
    </submittedName>
</protein>
<keyword evidence="3" id="KW-1185">Reference proteome</keyword>